<feature type="chain" id="PRO_5044758837" description="Extracellular membrane protein CFEM domain-containing protein" evidence="1">
    <location>
        <begin position="20"/>
        <end position="101"/>
    </location>
</feature>
<keyword evidence="1" id="KW-0732">Signal</keyword>
<reference evidence="2 3" key="1">
    <citation type="journal article" date="2023" name="Sci. Data">
        <title>Genome assembly of the Korean intertidal mud-creeper Batillaria attramentaria.</title>
        <authorList>
            <person name="Patra A.K."/>
            <person name="Ho P.T."/>
            <person name="Jun S."/>
            <person name="Lee S.J."/>
            <person name="Kim Y."/>
            <person name="Won Y.J."/>
        </authorList>
    </citation>
    <scope>NUCLEOTIDE SEQUENCE [LARGE SCALE GENOMIC DNA]</scope>
    <source>
        <strain evidence="2">Wonlab-2016</strain>
    </source>
</reference>
<feature type="signal peptide" evidence="1">
    <location>
        <begin position="1"/>
        <end position="19"/>
    </location>
</feature>
<dbReference type="Proteomes" id="UP001519460">
    <property type="component" value="Unassembled WGS sequence"/>
</dbReference>
<evidence type="ECO:0000256" key="1">
    <source>
        <dbReference type="SAM" id="SignalP"/>
    </source>
</evidence>
<dbReference type="EMBL" id="JACVVK020000094">
    <property type="protein sequence ID" value="KAK7493302.1"/>
    <property type="molecule type" value="Genomic_DNA"/>
</dbReference>
<name>A0ABD0L2L3_9CAEN</name>
<protein>
    <recommendedName>
        <fullName evidence="4">Extracellular membrane protein CFEM domain-containing protein</fullName>
    </recommendedName>
</protein>
<gene>
    <name evidence="2" type="ORF">BaRGS_00015428</name>
</gene>
<evidence type="ECO:0000313" key="3">
    <source>
        <dbReference type="Proteomes" id="UP001519460"/>
    </source>
</evidence>
<accession>A0ABD0L2L3</accession>
<dbReference type="PROSITE" id="PS51257">
    <property type="entry name" value="PROKAR_LIPOPROTEIN"/>
    <property type="match status" value="1"/>
</dbReference>
<keyword evidence="3" id="KW-1185">Reference proteome</keyword>
<comment type="caution">
    <text evidence="2">The sequence shown here is derived from an EMBL/GenBank/DDBJ whole genome shotgun (WGS) entry which is preliminary data.</text>
</comment>
<sequence length="101" mass="10632">MKCLFCLVAVFLLAAPAYGSTDPPTTTPAAGSCMSEIQTCSTTYANDAAGKTSEEDFCPVYDAFVECVEDGCTADELSGMSAWKDAAEEALEDLGFDCCKI</sequence>
<dbReference type="AlphaFoldDB" id="A0ABD0L2L3"/>
<proteinExistence type="predicted"/>
<evidence type="ECO:0008006" key="4">
    <source>
        <dbReference type="Google" id="ProtNLM"/>
    </source>
</evidence>
<evidence type="ECO:0000313" key="2">
    <source>
        <dbReference type="EMBL" id="KAK7493302.1"/>
    </source>
</evidence>
<organism evidence="2 3">
    <name type="scientific">Batillaria attramentaria</name>
    <dbReference type="NCBI Taxonomy" id="370345"/>
    <lineage>
        <taxon>Eukaryota</taxon>
        <taxon>Metazoa</taxon>
        <taxon>Spiralia</taxon>
        <taxon>Lophotrochozoa</taxon>
        <taxon>Mollusca</taxon>
        <taxon>Gastropoda</taxon>
        <taxon>Caenogastropoda</taxon>
        <taxon>Sorbeoconcha</taxon>
        <taxon>Cerithioidea</taxon>
        <taxon>Batillariidae</taxon>
        <taxon>Batillaria</taxon>
    </lineage>
</organism>